<proteinExistence type="predicted"/>
<name>A0ABM8VW96_GIGMA</name>
<dbReference type="Proteomes" id="UP000789901">
    <property type="component" value="Unassembled WGS sequence"/>
</dbReference>
<protein>
    <submittedName>
        <fullName evidence="1">8841_t:CDS:1</fullName>
    </submittedName>
</protein>
<accession>A0ABM8VW96</accession>
<gene>
    <name evidence="1" type="ORF">GMARGA_LOCUS356</name>
</gene>
<evidence type="ECO:0000313" key="1">
    <source>
        <dbReference type="EMBL" id="CAG8462068.1"/>
    </source>
</evidence>
<comment type="caution">
    <text evidence="1">The sequence shown here is derived from an EMBL/GenBank/DDBJ whole genome shotgun (WGS) entry which is preliminary data.</text>
</comment>
<organism evidence="1 2">
    <name type="scientific">Gigaspora margarita</name>
    <dbReference type="NCBI Taxonomy" id="4874"/>
    <lineage>
        <taxon>Eukaryota</taxon>
        <taxon>Fungi</taxon>
        <taxon>Fungi incertae sedis</taxon>
        <taxon>Mucoromycota</taxon>
        <taxon>Glomeromycotina</taxon>
        <taxon>Glomeromycetes</taxon>
        <taxon>Diversisporales</taxon>
        <taxon>Gigasporaceae</taxon>
        <taxon>Gigaspora</taxon>
    </lineage>
</organism>
<evidence type="ECO:0000313" key="2">
    <source>
        <dbReference type="Proteomes" id="UP000789901"/>
    </source>
</evidence>
<dbReference type="EMBL" id="CAJVQB010000058">
    <property type="protein sequence ID" value="CAG8462068.1"/>
    <property type="molecule type" value="Genomic_DNA"/>
</dbReference>
<keyword evidence="2" id="KW-1185">Reference proteome</keyword>
<reference evidence="1 2" key="1">
    <citation type="submission" date="2021-06" db="EMBL/GenBank/DDBJ databases">
        <authorList>
            <person name="Kallberg Y."/>
            <person name="Tangrot J."/>
            <person name="Rosling A."/>
        </authorList>
    </citation>
    <scope>NUCLEOTIDE SEQUENCE [LARGE SCALE GENOMIC DNA]</scope>
    <source>
        <strain evidence="1 2">120-4 pot B 10/14</strain>
    </source>
</reference>
<sequence>MSRFSYYKNYYGRDFSYKNYNGRGYSYNYSRPKHPEAPPKLPEAPPPRYSNIPNERENNLLKLFRIFGSIPRWNGYPLLFIMVCKCDDQNDSEVMKQLAEIQESIEEINNNGGASPYQLESIKEILNEYKKLRLTHDEKKMSELIENVGEELRQHSVKDHKDFLEQLKNLTVQERLVLREICISRLVSFSDFANYINIYRDKIPDGQIQQPLDEIITEQNDRFLKKRNISGSTEYDESKQSTSHQAKLGNVVNFRWCDDDPNNSMQLIKDIEKLQSDLQSFTGVKGVNVQINQEAVSELFKRYNCSTKCDDKAMKVVLAAVLQRRIFDFIHEISENFKRRIPTTDTNLEDDHLEAGIISRTGELIPLISRFSEFNTGNDEHTRVLPIKLRQQIYAALSNRGFNNQNHQLVQQTLEGLIKEMEKYRKIESQEKNKQNITKATLIIQQVLNIFCFRLNTQEPIPSILYYENGDPIDIELMDCTCQGDVKDFVVEICSFPAIVVNEYEKRVFTKAKVTVRPKI</sequence>